<dbReference type="SUPFAM" id="SSF103506">
    <property type="entry name" value="Mitochondrial carrier"/>
    <property type="match status" value="1"/>
</dbReference>
<dbReference type="OMA" id="FFGVYEF"/>
<dbReference type="PANTHER" id="PTHR45667">
    <property type="entry name" value="S-ADENOSYLMETHIONINE MITOCHONDRIAL CARRIER PROTEIN"/>
    <property type="match status" value="1"/>
</dbReference>
<feature type="repeat" description="Solcar" evidence="9">
    <location>
        <begin position="16"/>
        <end position="104"/>
    </location>
</feature>
<dbReference type="InterPro" id="IPR018108">
    <property type="entry name" value="MCP_transmembrane"/>
</dbReference>
<keyword evidence="6" id="KW-1133">Transmembrane helix</keyword>
<name>A0A139AS27_GONPJ</name>
<evidence type="ECO:0000256" key="11">
    <source>
        <dbReference type="SAM" id="MobiDB-lite"/>
    </source>
</evidence>
<evidence type="ECO:0000256" key="3">
    <source>
        <dbReference type="ARBA" id="ARBA00022448"/>
    </source>
</evidence>
<keyword evidence="4 9" id="KW-0812">Transmembrane</keyword>
<keyword evidence="13" id="KW-1185">Reference proteome</keyword>
<dbReference type="Gene3D" id="1.50.40.10">
    <property type="entry name" value="Mitochondrial carrier domain"/>
    <property type="match status" value="2"/>
</dbReference>
<evidence type="ECO:0000256" key="10">
    <source>
        <dbReference type="RuleBase" id="RU000488"/>
    </source>
</evidence>
<keyword evidence="8 9" id="KW-0472">Membrane</keyword>
<reference evidence="12 13" key="1">
    <citation type="journal article" date="2015" name="Genome Biol. Evol.">
        <title>Phylogenomic analyses indicate that early fungi evolved digesting cell walls of algal ancestors of land plants.</title>
        <authorList>
            <person name="Chang Y."/>
            <person name="Wang S."/>
            <person name="Sekimoto S."/>
            <person name="Aerts A.L."/>
            <person name="Choi C."/>
            <person name="Clum A."/>
            <person name="LaButti K.M."/>
            <person name="Lindquist E.A."/>
            <person name="Yee Ngan C."/>
            <person name="Ohm R.A."/>
            <person name="Salamov A.A."/>
            <person name="Grigoriev I.V."/>
            <person name="Spatafora J.W."/>
            <person name="Berbee M.L."/>
        </authorList>
    </citation>
    <scope>NUCLEOTIDE SEQUENCE [LARGE SCALE GENOMIC DNA]</scope>
    <source>
        <strain evidence="12 13">JEL478</strain>
    </source>
</reference>
<feature type="compositionally biased region" description="Pro residues" evidence="11">
    <location>
        <begin position="302"/>
        <end position="317"/>
    </location>
</feature>
<evidence type="ECO:0000256" key="8">
    <source>
        <dbReference type="ARBA" id="ARBA00023136"/>
    </source>
</evidence>
<dbReference type="InterPro" id="IPR023395">
    <property type="entry name" value="MCP_dom_sf"/>
</dbReference>
<dbReference type="PROSITE" id="PS50920">
    <property type="entry name" value="SOLCAR"/>
    <property type="match status" value="3"/>
</dbReference>
<evidence type="ECO:0000256" key="5">
    <source>
        <dbReference type="ARBA" id="ARBA00022737"/>
    </source>
</evidence>
<comment type="similarity">
    <text evidence="2 10">Belongs to the mitochondrial carrier (TC 2.A.29) family.</text>
</comment>
<evidence type="ECO:0000256" key="9">
    <source>
        <dbReference type="PROSITE-ProRule" id="PRU00282"/>
    </source>
</evidence>
<dbReference type="Pfam" id="PF00153">
    <property type="entry name" value="Mito_carr"/>
    <property type="match status" value="4"/>
</dbReference>
<proteinExistence type="inferred from homology"/>
<protein>
    <submittedName>
        <fullName evidence="12">Mitochondrial carrier</fullName>
    </submittedName>
</protein>
<organism evidence="12 13">
    <name type="scientific">Gonapodya prolifera (strain JEL478)</name>
    <name type="common">Monoblepharis prolifera</name>
    <dbReference type="NCBI Taxonomy" id="1344416"/>
    <lineage>
        <taxon>Eukaryota</taxon>
        <taxon>Fungi</taxon>
        <taxon>Fungi incertae sedis</taxon>
        <taxon>Chytridiomycota</taxon>
        <taxon>Chytridiomycota incertae sedis</taxon>
        <taxon>Monoblepharidomycetes</taxon>
        <taxon>Monoblepharidales</taxon>
        <taxon>Gonapodyaceae</taxon>
        <taxon>Gonapodya</taxon>
    </lineage>
</organism>
<dbReference type="GO" id="GO:0015095">
    <property type="term" value="F:magnesium ion transmembrane transporter activity"/>
    <property type="evidence" value="ECO:0007669"/>
    <property type="project" value="EnsemblFungi"/>
</dbReference>
<comment type="subcellular location">
    <subcellularLocation>
        <location evidence="1">Mitochondrion membrane</location>
        <topology evidence="1">Multi-pass membrane protein</topology>
    </subcellularLocation>
</comment>
<evidence type="ECO:0000256" key="7">
    <source>
        <dbReference type="ARBA" id="ARBA00023128"/>
    </source>
</evidence>
<keyword evidence="3 10" id="KW-0813">Transport</keyword>
<evidence type="ECO:0000313" key="13">
    <source>
        <dbReference type="Proteomes" id="UP000070544"/>
    </source>
</evidence>
<accession>A0A139AS27</accession>
<dbReference type="AlphaFoldDB" id="A0A139AS27"/>
<feature type="region of interest" description="Disordered" evidence="11">
    <location>
        <begin position="248"/>
        <end position="331"/>
    </location>
</feature>
<dbReference type="PRINTS" id="PR00926">
    <property type="entry name" value="MITOCARRIER"/>
</dbReference>
<feature type="repeat" description="Solcar" evidence="9">
    <location>
        <begin position="293"/>
        <end position="387"/>
    </location>
</feature>
<dbReference type="EMBL" id="KQ965738">
    <property type="protein sequence ID" value="KXS19561.1"/>
    <property type="molecule type" value="Genomic_DNA"/>
</dbReference>
<evidence type="ECO:0000313" key="12">
    <source>
        <dbReference type="EMBL" id="KXS19561.1"/>
    </source>
</evidence>
<dbReference type="GO" id="GO:1990616">
    <property type="term" value="P:magnesium ion export from mitochondrion"/>
    <property type="evidence" value="ECO:0007669"/>
    <property type="project" value="EnsemblFungi"/>
</dbReference>
<gene>
    <name evidence="12" type="ORF">M427DRAFT_67178</name>
</gene>
<sequence>MSPPSRSGESEEHYPLKLNAHIAAGGFSGTLADSTMHALDTVKTRFQGQTHLEKPKYFSMGHTFETIVKEEGIRGLSSGLTAAALGSFGTTSLYFGVYELTKRVWVDNWGWNPSLGYFVAGGLGDFVSSIVYVPSEVLKTRFQLQGRYSNPHSISQFNYQNYPDAIRSIYRNAGFSGLYRGYWATIARDIPFSALQFTVYENLQQVFTGLFAVRDSKWQFVQDAVTGMLAGGTAGFLTTPLDYVKTLQQTQRRRPSKQLPSVPISSTTKVPPGTATPSLPSTNAPTSPPSVTSNTLTSVTSPPNPTALPPTASPPVPVHASTSAPPIRGKGALRPAPLYVSGIISGLQSIYRRQGLRGLWTGASPRTLWTSMQSMFLFLFYEQTLLAMRAAGLGRADDW</sequence>
<evidence type="ECO:0000256" key="2">
    <source>
        <dbReference type="ARBA" id="ARBA00006375"/>
    </source>
</evidence>
<feature type="repeat" description="Solcar" evidence="9">
    <location>
        <begin position="112"/>
        <end position="206"/>
    </location>
</feature>
<dbReference type="OrthoDB" id="415315at2759"/>
<keyword evidence="5" id="KW-0677">Repeat</keyword>
<evidence type="ECO:0000256" key="6">
    <source>
        <dbReference type="ARBA" id="ARBA00022989"/>
    </source>
</evidence>
<dbReference type="InterPro" id="IPR002067">
    <property type="entry name" value="MCP"/>
</dbReference>
<feature type="compositionally biased region" description="Low complexity" evidence="11">
    <location>
        <begin position="275"/>
        <end position="301"/>
    </location>
</feature>
<dbReference type="GO" id="GO:0005743">
    <property type="term" value="C:mitochondrial inner membrane"/>
    <property type="evidence" value="ECO:0007669"/>
    <property type="project" value="EnsemblFungi"/>
</dbReference>
<evidence type="ECO:0000256" key="1">
    <source>
        <dbReference type="ARBA" id="ARBA00004225"/>
    </source>
</evidence>
<keyword evidence="7" id="KW-0496">Mitochondrion</keyword>
<evidence type="ECO:0000256" key="4">
    <source>
        <dbReference type="ARBA" id="ARBA00022692"/>
    </source>
</evidence>
<dbReference type="Proteomes" id="UP000070544">
    <property type="component" value="Unassembled WGS sequence"/>
</dbReference>